<dbReference type="AntiFam" id="ANF00162">
    <property type="entry name" value="Shadow ORF (opposite ppdK)"/>
</dbReference>
<dbReference type="EMBL" id="VSSQ01030824">
    <property type="protein sequence ID" value="MPM81492.1"/>
    <property type="molecule type" value="Genomic_DNA"/>
</dbReference>
<proteinExistence type="predicted"/>
<reference evidence="1" key="1">
    <citation type="submission" date="2019-08" db="EMBL/GenBank/DDBJ databases">
        <authorList>
            <person name="Kucharzyk K."/>
            <person name="Murdoch R.W."/>
            <person name="Higgins S."/>
            <person name="Loffler F."/>
        </authorList>
    </citation>
    <scope>NUCLEOTIDE SEQUENCE</scope>
</reference>
<accession>A0A645CXR7</accession>
<protein>
    <submittedName>
        <fullName evidence="1">Uncharacterized protein</fullName>
    </submittedName>
</protein>
<comment type="caution">
    <text evidence="1">The sequence shown here is derived from an EMBL/GenBank/DDBJ whole genome shotgun (WGS) entry which is preliminary data.</text>
</comment>
<organism evidence="1">
    <name type="scientific">bioreactor metagenome</name>
    <dbReference type="NCBI Taxonomy" id="1076179"/>
    <lineage>
        <taxon>unclassified sequences</taxon>
        <taxon>metagenomes</taxon>
        <taxon>ecological metagenomes</taxon>
    </lineage>
</organism>
<gene>
    <name evidence="1" type="ORF">SDC9_128545</name>
</gene>
<dbReference type="AlphaFoldDB" id="A0A645CXR7"/>
<evidence type="ECO:0000313" key="1">
    <source>
        <dbReference type="EMBL" id="MPM81492.1"/>
    </source>
</evidence>
<sequence>MFLSDFHNDVRIHLYESAVRVVGESGIVRLFREALHDYVVETEI</sequence>
<name>A0A645CXR7_9ZZZZ</name>